<name>A0AC34R6J2_9BILA</name>
<accession>A0AC34R6J2</accession>
<evidence type="ECO:0000313" key="2">
    <source>
        <dbReference type="WBParaSite" id="JU765_v2.g3934.t1"/>
    </source>
</evidence>
<dbReference type="WBParaSite" id="JU765_v2.g3934.t1">
    <property type="protein sequence ID" value="JU765_v2.g3934.t1"/>
    <property type="gene ID" value="JU765_v2.g3934"/>
</dbReference>
<dbReference type="Proteomes" id="UP000887576">
    <property type="component" value="Unplaced"/>
</dbReference>
<sequence length="128" mass="14473">MTVDAKLNIKFISENVEFFDDELPPSHTVALLDDNEFKDFTVCVGNQEIKVHKSVVAVGSPVFAAMLKPHCNEFKESKVNIKDFDFGFVKAGVDLMYTRKVPDELSLDSLLNLYKFADKYDLIDTVGF</sequence>
<proteinExistence type="predicted"/>
<reference evidence="2" key="1">
    <citation type="submission" date="2022-11" db="UniProtKB">
        <authorList>
            <consortium name="WormBaseParasite"/>
        </authorList>
    </citation>
    <scope>IDENTIFICATION</scope>
</reference>
<evidence type="ECO:0000313" key="1">
    <source>
        <dbReference type="Proteomes" id="UP000887576"/>
    </source>
</evidence>
<organism evidence="1 2">
    <name type="scientific">Panagrolaimus sp. JU765</name>
    <dbReference type="NCBI Taxonomy" id="591449"/>
    <lineage>
        <taxon>Eukaryota</taxon>
        <taxon>Metazoa</taxon>
        <taxon>Ecdysozoa</taxon>
        <taxon>Nematoda</taxon>
        <taxon>Chromadorea</taxon>
        <taxon>Rhabditida</taxon>
        <taxon>Tylenchina</taxon>
        <taxon>Panagrolaimomorpha</taxon>
        <taxon>Panagrolaimoidea</taxon>
        <taxon>Panagrolaimidae</taxon>
        <taxon>Panagrolaimus</taxon>
    </lineage>
</organism>
<protein>
    <submittedName>
        <fullName evidence="2">BTB domain-containing protein</fullName>
    </submittedName>
</protein>